<feature type="compositionally biased region" description="Polar residues" evidence="1">
    <location>
        <begin position="601"/>
        <end position="614"/>
    </location>
</feature>
<sequence>SRSIAATYTVPCNQPLPVPSQDERGRVQGPPIGPSGEGFAPAPKNASEARQMVIRVRAGSEPCNFSELEDPDKKFPEPVPVVQVNQALNEVCAEGHAAALTPGREGKAVKRGSQEADSPTFHVLDNQSVVKYAPGGNSARGGRSNDQEESVYEGRTITLVEDENNVGTFKIAGVGDDNSVTVISNDRIVVFDQDPNSASASSKQAAVYGNEEAPDEAEQEESTSSFIRRSINTLNNDRCDVAEDYHRGSGHVNGGTDGVAALEGDGSQDGYTLRNERAESYGTRSGGGRSSDAQQTVQTFANTSIMRPLHNETGYSAQHYASGRGSSSSTFPATVAASHGGSQTRSWASYPSSDRESTSLQHHYPSEASTTSGYTTLPGASGGAGGAAPTHPHGYPGYTITTSSTNTTPHQSSYSEVSSTYPSYLSQINAWPAAGGHGSVSHLDSMVAYAMSDAEKMGIGYAGHPHAAAFTATYTPGYLPPSPAAGYLGYGIDGRSWHGVGWSKMFAYRNITDFRLVSVYTSRLDLIILGKPPAEAAQLSASGGRDGLAYHHQQQQQHKAASAGAGRAEEGGGGGGECAPSTLTVAGPPNPVGRPRKRPLNTETTTPIDKSANQNKVRVTHNNTSTTVFPATKEQPARKRPREVFPSVPTGVFPSVSNVHTLKPGHIIAWYIDYLIHENEDRTQISRAFTLPVNLFHTDDFYFLDSLRKKVRFPSQKFLAWMQRHLPSLNAHAIDFREGRPAGDANPGSLDSGVGCYADWSWHNKTKRDIIHDVFFFFQHRKVRMKNGQVTFLTRDYLC</sequence>
<feature type="region of interest" description="Disordered" evidence="1">
    <location>
        <begin position="537"/>
        <end position="614"/>
    </location>
</feature>
<feature type="region of interest" description="Disordered" evidence="1">
    <location>
        <begin position="126"/>
        <end position="151"/>
    </location>
</feature>
<feature type="region of interest" description="Disordered" evidence="1">
    <location>
        <begin position="317"/>
        <end position="414"/>
    </location>
</feature>
<dbReference type="Proteomes" id="UP001519460">
    <property type="component" value="Unassembled WGS sequence"/>
</dbReference>
<evidence type="ECO:0000313" key="2">
    <source>
        <dbReference type="EMBL" id="KAK7477377.1"/>
    </source>
</evidence>
<feature type="non-terminal residue" evidence="2">
    <location>
        <position position="1"/>
    </location>
</feature>
<accession>A0ABD0JS19</accession>
<keyword evidence="3" id="KW-1185">Reference proteome</keyword>
<feature type="region of interest" description="Disordered" evidence="1">
    <location>
        <begin position="249"/>
        <end position="271"/>
    </location>
</feature>
<reference evidence="2 3" key="1">
    <citation type="journal article" date="2023" name="Sci. Data">
        <title>Genome assembly of the Korean intertidal mud-creeper Batillaria attramentaria.</title>
        <authorList>
            <person name="Patra A.K."/>
            <person name="Ho P.T."/>
            <person name="Jun S."/>
            <person name="Lee S.J."/>
            <person name="Kim Y."/>
            <person name="Won Y.J."/>
        </authorList>
    </citation>
    <scope>NUCLEOTIDE SEQUENCE [LARGE SCALE GENOMIC DNA]</scope>
    <source>
        <strain evidence="2">Wonlab-2016</strain>
    </source>
</reference>
<evidence type="ECO:0000256" key="1">
    <source>
        <dbReference type="SAM" id="MobiDB-lite"/>
    </source>
</evidence>
<feature type="region of interest" description="Disordered" evidence="1">
    <location>
        <begin position="1"/>
        <end position="48"/>
    </location>
</feature>
<name>A0ABD0JS19_9CAEN</name>
<feature type="region of interest" description="Disordered" evidence="1">
    <location>
        <begin position="194"/>
        <end position="225"/>
    </location>
</feature>
<gene>
    <name evidence="2" type="ORF">BaRGS_00031353</name>
</gene>
<protein>
    <submittedName>
        <fullName evidence="2">Uncharacterized protein</fullName>
    </submittedName>
</protein>
<feature type="compositionally biased region" description="Polar residues" evidence="1">
    <location>
        <begin position="1"/>
        <end position="12"/>
    </location>
</feature>
<dbReference type="AlphaFoldDB" id="A0ABD0JS19"/>
<proteinExistence type="predicted"/>
<comment type="caution">
    <text evidence="2">The sequence shown here is derived from an EMBL/GenBank/DDBJ whole genome shotgun (WGS) entry which is preliminary data.</text>
</comment>
<feature type="compositionally biased region" description="Polar residues" evidence="1">
    <location>
        <begin position="340"/>
        <end position="352"/>
    </location>
</feature>
<feature type="compositionally biased region" description="Low complexity" evidence="1">
    <location>
        <begin position="387"/>
        <end position="414"/>
    </location>
</feature>
<dbReference type="EMBL" id="JACVVK020000351">
    <property type="protein sequence ID" value="KAK7477377.1"/>
    <property type="molecule type" value="Genomic_DNA"/>
</dbReference>
<feature type="compositionally biased region" description="Polar residues" evidence="1">
    <location>
        <begin position="194"/>
        <end position="204"/>
    </location>
</feature>
<feature type="compositionally biased region" description="Acidic residues" evidence="1">
    <location>
        <begin position="212"/>
        <end position="221"/>
    </location>
</feature>
<evidence type="ECO:0000313" key="3">
    <source>
        <dbReference type="Proteomes" id="UP001519460"/>
    </source>
</evidence>
<organism evidence="2 3">
    <name type="scientific">Batillaria attramentaria</name>
    <dbReference type="NCBI Taxonomy" id="370345"/>
    <lineage>
        <taxon>Eukaryota</taxon>
        <taxon>Metazoa</taxon>
        <taxon>Spiralia</taxon>
        <taxon>Lophotrochozoa</taxon>
        <taxon>Mollusca</taxon>
        <taxon>Gastropoda</taxon>
        <taxon>Caenogastropoda</taxon>
        <taxon>Sorbeoconcha</taxon>
        <taxon>Cerithioidea</taxon>
        <taxon>Batillariidae</taxon>
        <taxon>Batillaria</taxon>
    </lineage>
</organism>
<feature type="compositionally biased region" description="Low complexity" evidence="1">
    <location>
        <begin position="551"/>
        <end position="566"/>
    </location>
</feature>